<accession>A0A1I7XRI5</accession>
<dbReference type="WBParaSite" id="Hba_20101">
    <property type="protein sequence ID" value="Hba_20101"/>
    <property type="gene ID" value="Hba_20101"/>
</dbReference>
<dbReference type="Proteomes" id="UP000095283">
    <property type="component" value="Unplaced"/>
</dbReference>
<organism evidence="1 2">
    <name type="scientific">Heterorhabditis bacteriophora</name>
    <name type="common">Entomopathogenic nematode worm</name>
    <dbReference type="NCBI Taxonomy" id="37862"/>
    <lineage>
        <taxon>Eukaryota</taxon>
        <taxon>Metazoa</taxon>
        <taxon>Ecdysozoa</taxon>
        <taxon>Nematoda</taxon>
        <taxon>Chromadorea</taxon>
        <taxon>Rhabditida</taxon>
        <taxon>Rhabditina</taxon>
        <taxon>Rhabditomorpha</taxon>
        <taxon>Strongyloidea</taxon>
        <taxon>Heterorhabditidae</taxon>
        <taxon>Heterorhabditis</taxon>
    </lineage>
</organism>
<keyword evidence="1" id="KW-1185">Reference proteome</keyword>
<evidence type="ECO:0000313" key="2">
    <source>
        <dbReference type="WBParaSite" id="Hba_20101"/>
    </source>
</evidence>
<protein>
    <submittedName>
        <fullName evidence="2">F-box protein</fullName>
    </submittedName>
</protein>
<dbReference type="AlphaFoldDB" id="A0A1I7XRI5"/>
<proteinExistence type="predicted"/>
<name>A0A1I7XRI5_HETBA</name>
<evidence type="ECO:0000313" key="1">
    <source>
        <dbReference type="Proteomes" id="UP000095283"/>
    </source>
</evidence>
<sequence length="94" mass="10845">MIDDMVTSLMSQDVLDETQITHKFLMGSAESWRWEFSCSKVLRIIEYIGCEVELDEDVSYSFLLGLTRFLMKVGVISEPSRKTHLDQYTGLAEM</sequence>
<reference evidence="2" key="1">
    <citation type="submission" date="2016-11" db="UniProtKB">
        <authorList>
            <consortium name="WormBaseParasite"/>
        </authorList>
    </citation>
    <scope>IDENTIFICATION</scope>
</reference>